<dbReference type="Proteomes" id="UP001295463">
    <property type="component" value="Chromosome"/>
</dbReference>
<dbReference type="InterPro" id="IPR009910">
    <property type="entry name" value="DUF1450"/>
</dbReference>
<proteinExistence type="predicted"/>
<evidence type="ECO:0000313" key="2">
    <source>
        <dbReference type="Proteomes" id="UP001295463"/>
    </source>
</evidence>
<name>A0ABM9D6Z3_9BACT</name>
<accession>A0ABM9D6Z3</accession>
<organism evidence="1 2">
    <name type="scientific">Trichlorobacter ammonificans</name>
    <dbReference type="NCBI Taxonomy" id="2916410"/>
    <lineage>
        <taxon>Bacteria</taxon>
        <taxon>Pseudomonadati</taxon>
        <taxon>Thermodesulfobacteriota</taxon>
        <taxon>Desulfuromonadia</taxon>
        <taxon>Geobacterales</taxon>
        <taxon>Geobacteraceae</taxon>
        <taxon>Trichlorobacter</taxon>
    </lineage>
</organism>
<protein>
    <recommendedName>
        <fullName evidence="3">DUF1450 domain-containing protein</fullName>
    </recommendedName>
</protein>
<gene>
    <name evidence="1" type="ORF">GEAMG1_0970</name>
</gene>
<evidence type="ECO:0000313" key="1">
    <source>
        <dbReference type="EMBL" id="CAH2030784.1"/>
    </source>
</evidence>
<reference evidence="1 2" key="1">
    <citation type="submission" date="2022-03" db="EMBL/GenBank/DDBJ databases">
        <authorList>
            <person name="Koch H."/>
        </authorList>
    </citation>
    <scope>NUCLEOTIDE SEQUENCE [LARGE SCALE GENOMIC DNA]</scope>
    <source>
        <strain evidence="1 2">G1</strain>
    </source>
</reference>
<dbReference type="EMBL" id="OW150024">
    <property type="protein sequence ID" value="CAH2030784.1"/>
    <property type="molecule type" value="Genomic_DNA"/>
</dbReference>
<dbReference type="RefSeq" id="WP_305731659.1">
    <property type="nucleotide sequence ID" value="NZ_OW150024.1"/>
</dbReference>
<sequence>MKVRLCNKSPKGKNRFARELKEKIPGIDVKVRGCLKQCGTCRERPFALLDGHRVISAETWEELGQRLAAYQDEA</sequence>
<evidence type="ECO:0008006" key="3">
    <source>
        <dbReference type="Google" id="ProtNLM"/>
    </source>
</evidence>
<dbReference type="Pfam" id="PF07293">
    <property type="entry name" value="DUF1450"/>
    <property type="match status" value="1"/>
</dbReference>
<keyword evidence="2" id="KW-1185">Reference proteome</keyword>